<protein>
    <submittedName>
        <fullName evidence="4">SDR family oxidoreductase</fullName>
    </submittedName>
</protein>
<dbReference type="CDD" id="cd05233">
    <property type="entry name" value="SDR_c"/>
    <property type="match status" value="1"/>
</dbReference>
<dbReference type="PROSITE" id="PS00061">
    <property type="entry name" value="ADH_SHORT"/>
    <property type="match status" value="1"/>
</dbReference>
<dbReference type="PANTHER" id="PTHR43477:SF1">
    <property type="entry name" value="DIHYDROANTICAPSIN 7-DEHYDROGENASE"/>
    <property type="match status" value="1"/>
</dbReference>
<dbReference type="InterPro" id="IPR020904">
    <property type="entry name" value="Sc_DH/Rdtase_CS"/>
</dbReference>
<evidence type="ECO:0000313" key="5">
    <source>
        <dbReference type="Proteomes" id="UP001500363"/>
    </source>
</evidence>
<dbReference type="PRINTS" id="PR00081">
    <property type="entry name" value="GDHRDH"/>
</dbReference>
<gene>
    <name evidence="4" type="ORF">GCM10009741_74020</name>
</gene>
<dbReference type="Pfam" id="PF13561">
    <property type="entry name" value="adh_short_C2"/>
    <property type="match status" value="1"/>
</dbReference>
<sequence>MPHDYANLFRLDGRHALVVGAGSGIGREAALALAAHGARVTCADRDLPAAEQTAALGNADRDTSDAQGNPTRGTSDAQGNAALTPYELNVLDPEAITTAAQTLDPVDILVFTAATNVRKRILDYTGEEFDRVVALNLRASFDLIRAFGKQMADRGRGSIIGFSSIRATTVEPGQSVYAATKAGLVQLLRTAAAELGPNGVRVNAIAPGVVETPLTAQIKANQPWYDAYAAKSALNRWATPDELAGAVVYLASDAASFVTGSVLHVDAGWTAIDGRFTPPT</sequence>
<dbReference type="InterPro" id="IPR051122">
    <property type="entry name" value="SDR_DHRS6-like"/>
</dbReference>
<dbReference type="PRINTS" id="PR00080">
    <property type="entry name" value="SDRFAMILY"/>
</dbReference>
<dbReference type="PANTHER" id="PTHR43477">
    <property type="entry name" value="DIHYDROANTICAPSIN 7-DEHYDROGENASE"/>
    <property type="match status" value="1"/>
</dbReference>
<evidence type="ECO:0000256" key="2">
    <source>
        <dbReference type="ARBA" id="ARBA00023002"/>
    </source>
</evidence>
<dbReference type="EMBL" id="BAAANC010000005">
    <property type="protein sequence ID" value="GAA1558341.1"/>
    <property type="molecule type" value="Genomic_DNA"/>
</dbReference>
<dbReference type="InterPro" id="IPR036291">
    <property type="entry name" value="NAD(P)-bd_dom_sf"/>
</dbReference>
<comment type="caution">
    <text evidence="4">The sequence shown here is derived from an EMBL/GenBank/DDBJ whole genome shotgun (WGS) entry which is preliminary data.</text>
</comment>
<keyword evidence="2" id="KW-0560">Oxidoreductase</keyword>
<name>A0ABN2CGZ9_9ACTN</name>
<feature type="compositionally biased region" description="Polar residues" evidence="3">
    <location>
        <begin position="65"/>
        <end position="78"/>
    </location>
</feature>
<dbReference type="InterPro" id="IPR002347">
    <property type="entry name" value="SDR_fam"/>
</dbReference>
<dbReference type="Proteomes" id="UP001500363">
    <property type="component" value="Unassembled WGS sequence"/>
</dbReference>
<reference evidence="4 5" key="1">
    <citation type="journal article" date="2019" name="Int. J. Syst. Evol. Microbiol.">
        <title>The Global Catalogue of Microorganisms (GCM) 10K type strain sequencing project: providing services to taxonomists for standard genome sequencing and annotation.</title>
        <authorList>
            <consortium name="The Broad Institute Genomics Platform"/>
            <consortium name="The Broad Institute Genome Sequencing Center for Infectious Disease"/>
            <person name="Wu L."/>
            <person name="Ma J."/>
        </authorList>
    </citation>
    <scope>NUCLEOTIDE SEQUENCE [LARGE SCALE GENOMIC DNA]</scope>
    <source>
        <strain evidence="4 5">JCM 14303</strain>
    </source>
</reference>
<evidence type="ECO:0000256" key="1">
    <source>
        <dbReference type="ARBA" id="ARBA00006484"/>
    </source>
</evidence>
<organism evidence="4 5">
    <name type="scientific">Kribbella lupini</name>
    <dbReference type="NCBI Taxonomy" id="291602"/>
    <lineage>
        <taxon>Bacteria</taxon>
        <taxon>Bacillati</taxon>
        <taxon>Actinomycetota</taxon>
        <taxon>Actinomycetes</taxon>
        <taxon>Propionibacteriales</taxon>
        <taxon>Kribbellaceae</taxon>
        <taxon>Kribbella</taxon>
    </lineage>
</organism>
<dbReference type="Gene3D" id="3.40.50.720">
    <property type="entry name" value="NAD(P)-binding Rossmann-like Domain"/>
    <property type="match status" value="1"/>
</dbReference>
<proteinExistence type="inferred from homology"/>
<evidence type="ECO:0000313" key="4">
    <source>
        <dbReference type="EMBL" id="GAA1558341.1"/>
    </source>
</evidence>
<dbReference type="SUPFAM" id="SSF51735">
    <property type="entry name" value="NAD(P)-binding Rossmann-fold domains"/>
    <property type="match status" value="1"/>
</dbReference>
<keyword evidence="5" id="KW-1185">Reference proteome</keyword>
<accession>A0ABN2CGZ9</accession>
<evidence type="ECO:0000256" key="3">
    <source>
        <dbReference type="SAM" id="MobiDB-lite"/>
    </source>
</evidence>
<comment type="similarity">
    <text evidence="1">Belongs to the short-chain dehydrogenases/reductases (SDR) family.</text>
</comment>
<feature type="region of interest" description="Disordered" evidence="3">
    <location>
        <begin position="55"/>
        <end position="79"/>
    </location>
</feature>
<dbReference type="RefSeq" id="WP_344182768.1">
    <property type="nucleotide sequence ID" value="NZ_BAAANC010000005.1"/>
</dbReference>